<keyword evidence="8" id="KW-1185">Reference proteome</keyword>
<evidence type="ECO:0000313" key="8">
    <source>
        <dbReference type="Proteomes" id="UP000515126"/>
    </source>
</evidence>
<evidence type="ECO:0000259" key="7">
    <source>
        <dbReference type="PROSITE" id="PS50835"/>
    </source>
</evidence>
<evidence type="ECO:0000256" key="3">
    <source>
        <dbReference type="ARBA" id="ARBA00023180"/>
    </source>
</evidence>
<reference evidence="9" key="1">
    <citation type="submission" date="2025-08" db="UniProtKB">
        <authorList>
            <consortium name="RefSeq"/>
        </authorList>
    </citation>
    <scope>IDENTIFICATION</scope>
</reference>
<feature type="transmembrane region" description="Helical" evidence="5">
    <location>
        <begin position="335"/>
        <end position="359"/>
    </location>
</feature>
<dbReference type="RefSeq" id="XP_021023179.1">
    <property type="nucleotide sequence ID" value="XM_021167520.1"/>
</dbReference>
<dbReference type="SMART" id="SM00409">
    <property type="entry name" value="IG"/>
    <property type="match status" value="3"/>
</dbReference>
<evidence type="ECO:0000256" key="4">
    <source>
        <dbReference type="ARBA" id="ARBA00023319"/>
    </source>
</evidence>
<dbReference type="CDD" id="cd05774">
    <property type="entry name" value="IgV_CEACAM_D1"/>
    <property type="match status" value="1"/>
</dbReference>
<keyword evidence="2" id="KW-1015">Disulfide bond</keyword>
<dbReference type="Pfam" id="PF13927">
    <property type="entry name" value="Ig_3"/>
    <property type="match status" value="1"/>
</dbReference>
<dbReference type="PANTHER" id="PTHR44337">
    <property type="entry name" value="CARCINOEMBRYONIC ANTIGEN-RELATED CELL ADHESION MOLECULE 8"/>
    <property type="match status" value="1"/>
</dbReference>
<sequence>MDFSRPSFSPWRWLTLVASLLTCGICQASGQIFISPDSLLGVEKYRTILTLENVPEDVLEYSWYRGKDNSTENMIFSYKPPNTRHPGPLYSGRENVTRAGSLVVRMSAVNDTGFYTVEVDTNNGTQRATGWLQIVKLRSNPGISVNTSALVEGMDPVVAKCLTNSSNISWYVNFVPTSSSNRMTISPDGKTLIIHRVSRYDRTLQCAIEDVPEILQKSELIQLTVAYGPDYVSLWTQPYFFAGVLTADIGSNVQLECNCFSKPESRYYWIHNGSLLSIPEKTMTLPSLSWEQMGSYRCVVENPETQLTFYRDVTIQPPRPPLPTVNRELYIPGPLVIFLILLTSLGGAFVCQVLVCNLFQFCSRGKTCHKCPWQTN</sequence>
<dbReference type="GeneID" id="110298339"/>
<keyword evidence="5" id="KW-0472">Membrane</keyword>
<accession>A0A6P5Q1Q9</accession>
<protein>
    <submittedName>
        <fullName evidence="9">Carcinoembryonic antigen-related cell adhesion molecule 18</fullName>
    </submittedName>
</protein>
<keyword evidence="3" id="KW-0325">Glycoprotein</keyword>
<dbReference type="Gene3D" id="2.60.40.10">
    <property type="entry name" value="Immunoglobulins"/>
    <property type="match status" value="3"/>
</dbReference>
<keyword evidence="4" id="KW-0393">Immunoglobulin domain</keyword>
<organism evidence="8 9">
    <name type="scientific">Mus caroli</name>
    <name type="common">Ryukyu mouse</name>
    <name type="synonym">Ricefield mouse</name>
    <dbReference type="NCBI Taxonomy" id="10089"/>
    <lineage>
        <taxon>Eukaryota</taxon>
        <taxon>Metazoa</taxon>
        <taxon>Chordata</taxon>
        <taxon>Craniata</taxon>
        <taxon>Vertebrata</taxon>
        <taxon>Euteleostomi</taxon>
        <taxon>Mammalia</taxon>
        <taxon>Eutheria</taxon>
        <taxon>Euarchontoglires</taxon>
        <taxon>Glires</taxon>
        <taxon>Rodentia</taxon>
        <taxon>Myomorpha</taxon>
        <taxon>Muroidea</taxon>
        <taxon>Muridae</taxon>
        <taxon>Murinae</taxon>
        <taxon>Mus</taxon>
        <taxon>Mus</taxon>
    </lineage>
</organism>
<dbReference type="KEGG" id="mcal:110298339"/>
<feature type="signal peptide" evidence="6">
    <location>
        <begin position="1"/>
        <end position="28"/>
    </location>
</feature>
<keyword evidence="1 6" id="KW-0732">Signal</keyword>
<dbReference type="Proteomes" id="UP000515126">
    <property type="component" value="Chromosome 7"/>
</dbReference>
<proteinExistence type="predicted"/>
<keyword evidence="5" id="KW-1133">Transmembrane helix</keyword>
<evidence type="ECO:0000256" key="6">
    <source>
        <dbReference type="SAM" id="SignalP"/>
    </source>
</evidence>
<feature type="chain" id="PRO_5027598391" evidence="6">
    <location>
        <begin position="29"/>
        <end position="376"/>
    </location>
</feature>
<dbReference type="InterPro" id="IPR036179">
    <property type="entry name" value="Ig-like_dom_sf"/>
</dbReference>
<evidence type="ECO:0000256" key="2">
    <source>
        <dbReference type="ARBA" id="ARBA00023157"/>
    </source>
</evidence>
<keyword evidence="5" id="KW-0812">Transmembrane</keyword>
<name>A0A6P5Q1Q9_MUSCR</name>
<dbReference type="InterPro" id="IPR007110">
    <property type="entry name" value="Ig-like_dom"/>
</dbReference>
<dbReference type="InterPro" id="IPR003598">
    <property type="entry name" value="Ig_sub2"/>
</dbReference>
<dbReference type="CTD" id="729767"/>
<dbReference type="SMART" id="SM00408">
    <property type="entry name" value="IGc2"/>
    <property type="match status" value="1"/>
</dbReference>
<evidence type="ECO:0000313" key="9">
    <source>
        <dbReference type="RefSeq" id="XP_021023179.1"/>
    </source>
</evidence>
<dbReference type="InterPro" id="IPR013106">
    <property type="entry name" value="Ig_V-set"/>
</dbReference>
<evidence type="ECO:0000256" key="1">
    <source>
        <dbReference type="ARBA" id="ARBA00022729"/>
    </source>
</evidence>
<dbReference type="Pfam" id="PF07686">
    <property type="entry name" value="V-set"/>
    <property type="match status" value="1"/>
</dbReference>
<feature type="domain" description="Ig-like" evidence="7">
    <location>
        <begin position="229"/>
        <end position="314"/>
    </location>
</feature>
<dbReference type="InterPro" id="IPR013783">
    <property type="entry name" value="Ig-like_fold"/>
</dbReference>
<dbReference type="InterPro" id="IPR003599">
    <property type="entry name" value="Ig_sub"/>
</dbReference>
<dbReference type="AlphaFoldDB" id="A0A6P5Q1Q9"/>
<evidence type="ECO:0000256" key="5">
    <source>
        <dbReference type="SAM" id="Phobius"/>
    </source>
</evidence>
<gene>
    <name evidence="9" type="primary">Ceacam18</name>
</gene>
<dbReference type="SUPFAM" id="SSF48726">
    <property type="entry name" value="Immunoglobulin"/>
    <property type="match status" value="2"/>
</dbReference>
<dbReference type="PROSITE" id="PS50835">
    <property type="entry name" value="IG_LIKE"/>
    <property type="match status" value="1"/>
</dbReference>
<dbReference type="InterPro" id="IPR052598">
    <property type="entry name" value="IgSF_CEA-related"/>
</dbReference>
<dbReference type="PANTHER" id="PTHR44337:SF10">
    <property type="entry name" value="CARCINOEMBRYONIC ANTIGEN-RELATED CELL ADHESION MOLECULE 18"/>
    <property type="match status" value="1"/>
</dbReference>